<dbReference type="AlphaFoldDB" id="A0A7R8V3A1"/>
<keyword evidence="3" id="KW-1185">Reference proteome</keyword>
<dbReference type="InterPro" id="IPR000210">
    <property type="entry name" value="BTB/POZ_dom"/>
</dbReference>
<dbReference type="InParanoid" id="A0A7R8V3A1"/>
<organism evidence="2 3">
    <name type="scientific">Hermetia illucens</name>
    <name type="common">Black soldier fly</name>
    <dbReference type="NCBI Taxonomy" id="343691"/>
    <lineage>
        <taxon>Eukaryota</taxon>
        <taxon>Metazoa</taxon>
        <taxon>Ecdysozoa</taxon>
        <taxon>Arthropoda</taxon>
        <taxon>Hexapoda</taxon>
        <taxon>Insecta</taxon>
        <taxon>Pterygota</taxon>
        <taxon>Neoptera</taxon>
        <taxon>Endopterygota</taxon>
        <taxon>Diptera</taxon>
        <taxon>Brachycera</taxon>
        <taxon>Stratiomyomorpha</taxon>
        <taxon>Stratiomyidae</taxon>
        <taxon>Hermetiinae</taxon>
        <taxon>Hermetia</taxon>
    </lineage>
</organism>
<dbReference type="Gene3D" id="3.30.710.10">
    <property type="entry name" value="Potassium Channel Kv1.1, Chain A"/>
    <property type="match status" value="1"/>
</dbReference>
<dbReference type="CDD" id="cd18186">
    <property type="entry name" value="BTB_POZ_ZBTB_KLHL-like"/>
    <property type="match status" value="1"/>
</dbReference>
<dbReference type="InterPro" id="IPR011333">
    <property type="entry name" value="SKP1/BTB/POZ_sf"/>
</dbReference>
<evidence type="ECO:0000313" key="2">
    <source>
        <dbReference type="EMBL" id="CAD7092071.1"/>
    </source>
</evidence>
<feature type="domain" description="BTB" evidence="1">
    <location>
        <begin position="183"/>
        <end position="248"/>
    </location>
</feature>
<accession>A0A7R8V3A1</accession>
<proteinExistence type="predicted"/>
<dbReference type="Proteomes" id="UP000594454">
    <property type="component" value="Chromosome 6"/>
</dbReference>
<dbReference type="OrthoDB" id="10540223at2759"/>
<evidence type="ECO:0000313" key="3">
    <source>
        <dbReference type="Proteomes" id="UP000594454"/>
    </source>
</evidence>
<name>A0A7R8V3A1_HERIL</name>
<sequence length="270" mass="31258">MVFLTTTKHHSLPIRKLSQKVNEGLLETVLLIKAPLKGVPLKEKIELNEKYTVVLCFYPHGFRPVLQYLGCLSLLIAVYSGADEITFAKFETSTLGSDGSKWFQESSGEYYPFPSDIFFKIKNIGSRNEIERRPEFFIHSRRVRFEIKITIDTKRKQPEDPLSDKSKEVIQCIRDKIHSSKFGNASFLVGGVKFYAHREILFENDNVFLELFQSIAMKEGCYVLPDIYPQTFEKRLISCYLRERNYCKECFLYPSMCGCDETTEDCTTGQ</sequence>
<reference evidence="2 3" key="1">
    <citation type="submission" date="2020-11" db="EMBL/GenBank/DDBJ databases">
        <authorList>
            <person name="Wallbank WR R."/>
            <person name="Pardo Diaz C."/>
            <person name="Kozak K."/>
            <person name="Martin S."/>
            <person name="Jiggins C."/>
            <person name="Moest M."/>
            <person name="Warren A I."/>
            <person name="Generalovic N T."/>
            <person name="Byers J.R.P. K."/>
            <person name="Montejo-Kovacevich G."/>
            <person name="Yen C E."/>
        </authorList>
    </citation>
    <scope>NUCLEOTIDE SEQUENCE [LARGE SCALE GENOMIC DNA]</scope>
</reference>
<dbReference type="SUPFAM" id="SSF54695">
    <property type="entry name" value="POZ domain"/>
    <property type="match status" value="1"/>
</dbReference>
<evidence type="ECO:0000259" key="1">
    <source>
        <dbReference type="PROSITE" id="PS50097"/>
    </source>
</evidence>
<dbReference type="EMBL" id="LR899014">
    <property type="protein sequence ID" value="CAD7092071.1"/>
    <property type="molecule type" value="Genomic_DNA"/>
</dbReference>
<gene>
    <name evidence="2" type="ORF">HERILL_LOCUS14460</name>
</gene>
<protein>
    <recommendedName>
        <fullName evidence="1">BTB domain-containing protein</fullName>
    </recommendedName>
</protein>
<dbReference type="PROSITE" id="PS50097">
    <property type="entry name" value="BTB"/>
    <property type="match status" value="1"/>
</dbReference>